<comment type="caution">
    <text evidence="6">The sequence shown here is derived from an EMBL/GenBank/DDBJ whole genome shotgun (WGS) entry which is preliminary data.</text>
</comment>
<keyword evidence="2" id="KW-0808">Transferase</keyword>
<dbReference type="InterPro" id="IPR041698">
    <property type="entry name" value="Methyltransf_25"/>
</dbReference>
<evidence type="ECO:0000256" key="3">
    <source>
        <dbReference type="ARBA" id="ARBA00022691"/>
    </source>
</evidence>
<dbReference type="Pfam" id="PF13649">
    <property type="entry name" value="Methyltransf_25"/>
    <property type="match status" value="1"/>
</dbReference>
<dbReference type="PANTHER" id="PTHR13610:SF11">
    <property type="entry name" value="METHYLTRANSFERASE DOMAIN-CONTAINING PROTEIN"/>
    <property type="match status" value="1"/>
</dbReference>
<keyword evidence="1 6" id="KW-0489">Methyltransferase</keyword>
<dbReference type="PANTHER" id="PTHR13610">
    <property type="entry name" value="METHYLTRANSFERASE DOMAIN-CONTAINING PROTEIN"/>
    <property type="match status" value="1"/>
</dbReference>
<evidence type="ECO:0000256" key="2">
    <source>
        <dbReference type="ARBA" id="ARBA00022679"/>
    </source>
</evidence>
<proteinExistence type="predicted"/>
<keyword evidence="4" id="KW-0732">Signal</keyword>
<evidence type="ECO:0000313" key="6">
    <source>
        <dbReference type="EMBL" id="NIJ23915.1"/>
    </source>
</evidence>
<evidence type="ECO:0000256" key="4">
    <source>
        <dbReference type="SAM" id="SignalP"/>
    </source>
</evidence>
<dbReference type="RefSeq" id="WP_140231535.1">
    <property type="nucleotide sequence ID" value="NZ_BAAAEV010000002.1"/>
</dbReference>
<reference evidence="6 7" key="1">
    <citation type="submission" date="2020-03" db="EMBL/GenBank/DDBJ databases">
        <title>Genomic Encyclopedia of Type Strains, Phase IV (KMG-IV): sequencing the most valuable type-strain genomes for metagenomic binning, comparative biology and taxonomic classification.</title>
        <authorList>
            <person name="Goeker M."/>
        </authorList>
    </citation>
    <scope>NUCLEOTIDE SEQUENCE [LARGE SCALE GENOMIC DNA]</scope>
    <source>
        <strain evidence="6 7">DSM 22753</strain>
    </source>
</reference>
<dbReference type="GO" id="GO:0032259">
    <property type="term" value="P:methylation"/>
    <property type="evidence" value="ECO:0007669"/>
    <property type="project" value="UniProtKB-KW"/>
</dbReference>
<keyword evidence="7" id="KW-1185">Reference proteome</keyword>
<accession>A0ABX0U017</accession>
<feature type="domain" description="Methyltransferase" evidence="5">
    <location>
        <begin position="49"/>
        <end position="133"/>
    </location>
</feature>
<dbReference type="SUPFAM" id="SSF53335">
    <property type="entry name" value="S-adenosyl-L-methionine-dependent methyltransferases"/>
    <property type="match status" value="1"/>
</dbReference>
<dbReference type="GO" id="GO:0008168">
    <property type="term" value="F:methyltransferase activity"/>
    <property type="evidence" value="ECO:0007669"/>
    <property type="project" value="UniProtKB-KW"/>
</dbReference>
<evidence type="ECO:0000259" key="5">
    <source>
        <dbReference type="Pfam" id="PF13649"/>
    </source>
</evidence>
<feature type="signal peptide" evidence="4">
    <location>
        <begin position="1"/>
        <end position="17"/>
    </location>
</feature>
<evidence type="ECO:0000313" key="7">
    <source>
        <dbReference type="Proteomes" id="UP000788153"/>
    </source>
</evidence>
<evidence type="ECO:0000256" key="1">
    <source>
        <dbReference type="ARBA" id="ARBA00022603"/>
    </source>
</evidence>
<organism evidence="6 7">
    <name type="scientific">Sphingomonas japonica</name>
    <dbReference type="NCBI Taxonomy" id="511662"/>
    <lineage>
        <taxon>Bacteria</taxon>
        <taxon>Pseudomonadati</taxon>
        <taxon>Pseudomonadota</taxon>
        <taxon>Alphaproteobacteria</taxon>
        <taxon>Sphingomonadales</taxon>
        <taxon>Sphingomonadaceae</taxon>
        <taxon>Sphingomonas</taxon>
    </lineage>
</organism>
<feature type="chain" id="PRO_5046403470" evidence="4">
    <location>
        <begin position="18"/>
        <end position="243"/>
    </location>
</feature>
<dbReference type="Proteomes" id="UP000788153">
    <property type="component" value="Unassembled WGS sequence"/>
</dbReference>
<sequence>MLRLLLTALILAVPAHAQDDRDAPYVPTPPSTVEAMLDIAGVQPGERWLDLGSGDGRIAIAAARRGARATGIERNPALVTRARYKAREAGVEARTRFRGEDLFTANVRDADIVSLYLLPEMNLKLRPRLLAEMQPGARIVSHAFDMGDWRPDRFERDDERRIYLWIVPAVVGGEWRATLPGGEERPLVLTQRYQQVSGTLGGAALSDVTLRGAKLTFVANGTRYVGTVDYGAIEGETGWRAIR</sequence>
<dbReference type="InterPro" id="IPR026170">
    <property type="entry name" value="FAM173A/B"/>
</dbReference>
<keyword evidence="3" id="KW-0949">S-adenosyl-L-methionine</keyword>
<gene>
    <name evidence="6" type="ORF">FHT01_001457</name>
</gene>
<protein>
    <submittedName>
        <fullName evidence="6">SAM-dependent methyltransferase</fullName>
    </submittedName>
</protein>
<dbReference type="EMBL" id="JAASQP010000001">
    <property type="protein sequence ID" value="NIJ23915.1"/>
    <property type="molecule type" value="Genomic_DNA"/>
</dbReference>
<dbReference type="InterPro" id="IPR029063">
    <property type="entry name" value="SAM-dependent_MTases_sf"/>
</dbReference>
<name>A0ABX0U017_9SPHN</name>
<dbReference type="Gene3D" id="3.40.50.150">
    <property type="entry name" value="Vaccinia Virus protein VP39"/>
    <property type="match status" value="1"/>
</dbReference>